<evidence type="ECO:0000313" key="8">
    <source>
        <dbReference type="EMBL" id="KAH1909567.1"/>
    </source>
</evidence>
<keyword evidence="4 7" id="KW-1133">Transmembrane helix</keyword>
<dbReference type="Proteomes" id="UP000813423">
    <property type="component" value="Unassembled WGS sequence"/>
</dbReference>
<evidence type="ECO:0000313" key="9">
    <source>
        <dbReference type="Proteomes" id="UP000813423"/>
    </source>
</evidence>
<dbReference type="AlphaFoldDB" id="A0A8H4IB62"/>
<dbReference type="PANTHER" id="PTHR12300:SF177">
    <property type="entry name" value="PROTEIN YOP1"/>
    <property type="match status" value="1"/>
</dbReference>
<dbReference type="GO" id="GO:0016020">
    <property type="term" value="C:membrane"/>
    <property type="evidence" value="ECO:0007669"/>
    <property type="project" value="UniProtKB-SubCell"/>
</dbReference>
<name>A0A8H4IB62_ASPFM</name>
<evidence type="ECO:0000256" key="2">
    <source>
        <dbReference type="ARBA" id="ARBA00007262"/>
    </source>
</evidence>
<evidence type="ECO:0008006" key="10">
    <source>
        <dbReference type="Google" id="ProtNLM"/>
    </source>
</evidence>
<dbReference type="Pfam" id="PF03134">
    <property type="entry name" value="TB2_DP1_HVA22"/>
    <property type="match status" value="1"/>
</dbReference>
<dbReference type="InterPro" id="IPR004345">
    <property type="entry name" value="TB2_DP1_HVA22"/>
</dbReference>
<dbReference type="InterPro" id="IPR009311">
    <property type="entry name" value="IFI6/IFI27-like"/>
</dbReference>
<organism evidence="8 9">
    <name type="scientific">Aspergillus fumigatus</name>
    <name type="common">Neosartorya fumigata</name>
    <dbReference type="NCBI Taxonomy" id="746128"/>
    <lineage>
        <taxon>Eukaryota</taxon>
        <taxon>Fungi</taxon>
        <taxon>Dikarya</taxon>
        <taxon>Ascomycota</taxon>
        <taxon>Pezizomycotina</taxon>
        <taxon>Eurotiomycetes</taxon>
        <taxon>Eurotiomycetidae</taxon>
        <taxon>Eurotiales</taxon>
        <taxon>Aspergillaceae</taxon>
        <taxon>Aspergillus</taxon>
        <taxon>Aspergillus subgen. Fumigati</taxon>
    </lineage>
</organism>
<evidence type="ECO:0000256" key="5">
    <source>
        <dbReference type="ARBA" id="ARBA00023136"/>
    </source>
</evidence>
<dbReference type="EMBL" id="JAIBSC010000012">
    <property type="protein sequence ID" value="KAH1909567.1"/>
    <property type="molecule type" value="Genomic_DNA"/>
</dbReference>
<keyword evidence="5 7" id="KW-0472">Membrane</keyword>
<evidence type="ECO:0000256" key="7">
    <source>
        <dbReference type="SAM" id="Phobius"/>
    </source>
</evidence>
<feature type="region of interest" description="Disordered" evidence="6">
    <location>
        <begin position="259"/>
        <end position="306"/>
    </location>
</feature>
<comment type="caution">
    <text evidence="8">The sequence shown here is derived from an EMBL/GenBank/DDBJ whole genome shotgun (WGS) entry which is preliminary data.</text>
</comment>
<accession>A0A8H4IB62</accession>
<evidence type="ECO:0000256" key="6">
    <source>
        <dbReference type="SAM" id="MobiDB-lite"/>
    </source>
</evidence>
<dbReference type="Gene3D" id="6.10.110.10">
    <property type="match status" value="1"/>
</dbReference>
<feature type="compositionally biased region" description="Basic and acidic residues" evidence="6">
    <location>
        <begin position="264"/>
        <end position="283"/>
    </location>
</feature>
<evidence type="ECO:0000256" key="3">
    <source>
        <dbReference type="ARBA" id="ARBA00022692"/>
    </source>
</evidence>
<evidence type="ECO:0000256" key="1">
    <source>
        <dbReference type="ARBA" id="ARBA00004141"/>
    </source>
</evidence>
<keyword evidence="3 7" id="KW-0812">Transmembrane</keyword>
<dbReference type="InterPro" id="IPR038213">
    <property type="entry name" value="IFI6/IFI27-like_sf"/>
</dbReference>
<feature type="transmembrane region" description="Helical" evidence="7">
    <location>
        <begin position="6"/>
        <end position="26"/>
    </location>
</feature>
<gene>
    <name evidence="8" type="ORF">KXV57_001193</name>
</gene>
<sequence>MFGIIADLMSSVITILFPVFASYKALRSSDPSQLAPWLMYWVVLSGISLAESWTIFILGWIPFYSWFRLFFFSYLVLPQTQGAKILYQTYVDPFLEHHEREIEVFIGRFHEQAKALGLQYFYQAIDYIREKILRLPGQHPAPPPPPTGPAGYAQSLLSRFYIPTAASGTQQAPANDWYSTISSAVAALASAGQSHEARAEELSASGNLLPRELAGMSREDKANFISKQREVIEVLRAALAKEESNLDSGDVDDGLAYGSSLRKNRSDNSFDHINPEDIRDRSPSRPGRSSSGKWTSGWFGSGEPAASSGVEAIPRAVDDVATHLAPGINTISNTTGTLIELAKHNIPPPTALALHAHPRNIATYITQNPRQVVSICLFTFPQAVVSPVLYLMGFGSLGPIAHSFAAWHQASFGNPVAGGIFAHFQSAAMGGYGLSVLNTALRGIVGVATGVEMFGGRGNGTVEG</sequence>
<reference evidence="8" key="1">
    <citation type="submission" date="2021-08" db="EMBL/GenBank/DDBJ databases">
        <title>Global Aspergillus fumigatus from environmental and clinical sources.</title>
        <authorList>
            <person name="Barber A."/>
            <person name="Sae-Ong T."/>
        </authorList>
    </citation>
    <scope>NUCLEOTIDE SEQUENCE</scope>
    <source>
        <strain evidence="8">NRZ-2016-071</strain>
    </source>
</reference>
<comment type="similarity">
    <text evidence="2">Belongs to the IFI6/IFI27 family.</text>
</comment>
<dbReference type="PANTHER" id="PTHR12300">
    <property type="entry name" value="HVA22-LIKE PROTEINS"/>
    <property type="match status" value="1"/>
</dbReference>
<comment type="subcellular location">
    <subcellularLocation>
        <location evidence="1">Membrane</location>
        <topology evidence="1">Multi-pass membrane protein</topology>
    </subcellularLocation>
</comment>
<feature type="transmembrane region" description="Helical" evidence="7">
    <location>
        <begin position="38"/>
        <end position="63"/>
    </location>
</feature>
<protein>
    <recommendedName>
        <fullName evidence="10">Protein YOP1</fullName>
    </recommendedName>
</protein>
<evidence type="ECO:0000256" key="4">
    <source>
        <dbReference type="ARBA" id="ARBA00022989"/>
    </source>
</evidence>
<proteinExistence type="inferred from homology"/>
<dbReference type="Pfam" id="PF06140">
    <property type="entry name" value="Ifi-6-16"/>
    <property type="match status" value="1"/>
</dbReference>